<evidence type="ECO:0000256" key="1">
    <source>
        <dbReference type="ARBA" id="ARBA00022737"/>
    </source>
</evidence>
<name>A0A6G1G586_9PEZI</name>
<dbReference type="InterPro" id="IPR058923">
    <property type="entry name" value="RCC1-like_dom"/>
</dbReference>
<protein>
    <submittedName>
        <fullName evidence="4 6">Alpha-tubulin suppressor protein Aats1</fullName>
    </submittedName>
</protein>
<gene>
    <name evidence="4 6" type="ORF">P152DRAFT_334005</name>
</gene>
<feature type="repeat" description="RCC1" evidence="2">
    <location>
        <begin position="1"/>
        <end position="55"/>
    </location>
</feature>
<reference evidence="4 6" key="1">
    <citation type="submission" date="2020-01" db="EMBL/GenBank/DDBJ databases">
        <authorList>
            <consortium name="DOE Joint Genome Institute"/>
            <person name="Haridas S."/>
            <person name="Albert R."/>
            <person name="Binder M."/>
            <person name="Bloem J."/>
            <person name="Labutti K."/>
            <person name="Salamov A."/>
            <person name="Andreopoulos B."/>
            <person name="Baker S.E."/>
            <person name="Barry K."/>
            <person name="Bills G."/>
            <person name="Bluhm B.H."/>
            <person name="Cannon C."/>
            <person name="Castanera R."/>
            <person name="Culley D.E."/>
            <person name="Daum C."/>
            <person name="Ezra D."/>
            <person name="Gonzalez J.B."/>
            <person name="Henrissat B."/>
            <person name="Kuo A."/>
            <person name="Liang C."/>
            <person name="Lipzen A."/>
            <person name="Lutzoni F."/>
            <person name="Magnuson J."/>
            <person name="Mondo S."/>
            <person name="Nolan M."/>
            <person name="Ohm R."/>
            <person name="Pangilinan J."/>
            <person name="Park H.-J."/>
            <person name="Ramirez L."/>
            <person name="Alfaro M."/>
            <person name="Sun H."/>
            <person name="Tritt A."/>
            <person name="Yoshinaga Y."/>
            <person name="Zwiers L.-H."/>
            <person name="Turgeon B.G."/>
            <person name="Goodwin S.B."/>
            <person name="Spatafora J.W."/>
            <person name="Crous P.W."/>
            <person name="Grigoriev I.V."/>
        </authorList>
    </citation>
    <scope>NUCLEOTIDE SEQUENCE</scope>
    <source>
        <strain evidence="4 6">CBS 781.70</strain>
    </source>
</reference>
<dbReference type="PROSITE" id="PS50012">
    <property type="entry name" value="RCC1_3"/>
    <property type="match status" value="4"/>
</dbReference>
<evidence type="ECO:0000313" key="6">
    <source>
        <dbReference type="RefSeq" id="XP_033534620.1"/>
    </source>
</evidence>
<feature type="domain" description="RCC1-like" evidence="3">
    <location>
        <begin position="3"/>
        <end position="347"/>
    </location>
</feature>
<feature type="repeat" description="RCC1" evidence="2">
    <location>
        <begin position="115"/>
        <end position="169"/>
    </location>
</feature>
<dbReference type="EMBL" id="ML975156">
    <property type="protein sequence ID" value="KAF1812989.1"/>
    <property type="molecule type" value="Genomic_DNA"/>
</dbReference>
<dbReference type="GeneID" id="54415854"/>
<reference evidence="6" key="3">
    <citation type="submission" date="2025-04" db="UniProtKB">
        <authorList>
            <consortium name="RefSeq"/>
        </authorList>
    </citation>
    <scope>IDENTIFICATION</scope>
    <source>
        <strain evidence="6">CBS 781.70</strain>
    </source>
</reference>
<organism evidence="4">
    <name type="scientific">Eremomyces bilateralis CBS 781.70</name>
    <dbReference type="NCBI Taxonomy" id="1392243"/>
    <lineage>
        <taxon>Eukaryota</taxon>
        <taxon>Fungi</taxon>
        <taxon>Dikarya</taxon>
        <taxon>Ascomycota</taxon>
        <taxon>Pezizomycotina</taxon>
        <taxon>Dothideomycetes</taxon>
        <taxon>Dothideomycetes incertae sedis</taxon>
        <taxon>Eremomycetales</taxon>
        <taxon>Eremomycetaceae</taxon>
        <taxon>Eremomyces</taxon>
    </lineage>
</organism>
<feature type="repeat" description="RCC1" evidence="2">
    <location>
        <begin position="170"/>
        <end position="220"/>
    </location>
</feature>
<proteinExistence type="predicted"/>
<feature type="repeat" description="RCC1" evidence="2">
    <location>
        <begin position="263"/>
        <end position="300"/>
    </location>
</feature>
<dbReference type="SUPFAM" id="SSF50985">
    <property type="entry name" value="RCC1/BLIP-II"/>
    <property type="match status" value="1"/>
</dbReference>
<dbReference type="Pfam" id="PF25390">
    <property type="entry name" value="WD40_RLD"/>
    <property type="match status" value="1"/>
</dbReference>
<evidence type="ECO:0000313" key="5">
    <source>
        <dbReference type="Proteomes" id="UP000504638"/>
    </source>
</evidence>
<dbReference type="PANTHER" id="PTHR22870">
    <property type="entry name" value="REGULATOR OF CHROMOSOME CONDENSATION"/>
    <property type="match status" value="1"/>
</dbReference>
<dbReference type="InterPro" id="IPR051210">
    <property type="entry name" value="Ub_ligase/GEF_domain"/>
</dbReference>
<sequence>MPLFCLGSNGSGQLGLGHNDDISTPTIMPVPEGLSTTERVQIVAGGNHTILLTSTGQVFAAGTHDHGPTGVDISERKESSPVFVPVQLIKSGSLHPSPVNICAATWEASAFVLDNRVLTCGYGSKGELGQGAHRHTSPQPCEIEGFPPPGTSIIDISASMSHMVAVLSDGDVYGWGSGRKGQIGQPPIDKCWTPRKLSSIPFKAIRVVCGREFTYIVGSPDSGAHIILGNNKWNVISDAPPSITDWKDVGASWGSIYVLFRSGEMLSWGRNDHGQLCPNGLPRISMIATGSEHCMAVSTTNKVLAWGWGEHGNCGLPTAPNGDVQDRCNELEVQGVVVSLGAGCATSWIQVAE</sequence>
<dbReference type="OrthoDB" id="5370059at2759"/>
<keyword evidence="5" id="KW-1185">Reference proteome</keyword>
<evidence type="ECO:0000256" key="2">
    <source>
        <dbReference type="PROSITE-ProRule" id="PRU00235"/>
    </source>
</evidence>
<dbReference type="Gene3D" id="2.130.10.30">
    <property type="entry name" value="Regulator of chromosome condensation 1/beta-lactamase-inhibitor protein II"/>
    <property type="match status" value="2"/>
</dbReference>
<dbReference type="InterPro" id="IPR000408">
    <property type="entry name" value="Reg_chr_condens"/>
</dbReference>
<dbReference type="PANTHER" id="PTHR22870:SF466">
    <property type="entry name" value="ANKYRIN REPEAT-CONTAINING PROTEIN"/>
    <property type="match status" value="1"/>
</dbReference>
<evidence type="ECO:0000313" key="4">
    <source>
        <dbReference type="EMBL" id="KAF1812989.1"/>
    </source>
</evidence>
<reference evidence="6" key="2">
    <citation type="submission" date="2020-04" db="EMBL/GenBank/DDBJ databases">
        <authorList>
            <consortium name="NCBI Genome Project"/>
        </authorList>
    </citation>
    <scope>NUCLEOTIDE SEQUENCE</scope>
    <source>
        <strain evidence="6">CBS 781.70</strain>
    </source>
</reference>
<evidence type="ECO:0000259" key="3">
    <source>
        <dbReference type="Pfam" id="PF25390"/>
    </source>
</evidence>
<accession>A0A6G1G586</accession>
<dbReference type="RefSeq" id="XP_033534620.1">
    <property type="nucleotide sequence ID" value="XM_033675284.1"/>
</dbReference>
<keyword evidence="1" id="KW-0677">Repeat</keyword>
<dbReference type="AlphaFoldDB" id="A0A6G1G586"/>
<dbReference type="Proteomes" id="UP000504638">
    <property type="component" value="Unplaced"/>
</dbReference>
<dbReference type="InterPro" id="IPR009091">
    <property type="entry name" value="RCC1/BLIP-II"/>
</dbReference>
<dbReference type="PRINTS" id="PR00633">
    <property type="entry name" value="RCCNDNSATION"/>
</dbReference>